<dbReference type="EMBL" id="CM029042">
    <property type="protein sequence ID" value="KAG2618015.1"/>
    <property type="molecule type" value="Genomic_DNA"/>
</dbReference>
<dbReference type="Proteomes" id="UP000823388">
    <property type="component" value="Chromosome 3N"/>
</dbReference>
<comment type="caution">
    <text evidence="1">The sequence shown here is derived from an EMBL/GenBank/DDBJ whole genome shotgun (WGS) entry which is preliminary data.</text>
</comment>
<reference evidence="1" key="1">
    <citation type="submission" date="2020-05" db="EMBL/GenBank/DDBJ databases">
        <title>WGS assembly of Panicum virgatum.</title>
        <authorList>
            <person name="Lovell J.T."/>
            <person name="Jenkins J."/>
            <person name="Shu S."/>
            <person name="Juenger T.E."/>
            <person name="Schmutz J."/>
        </authorList>
    </citation>
    <scope>NUCLEOTIDE SEQUENCE</scope>
    <source>
        <strain evidence="1">AP13</strain>
    </source>
</reference>
<sequence>MRTRHGKGLSVDFAGRTRVAVSPGTALAYVSGHCARRGGRAGLPTGTRTWRVAPSGDACRASRAQHVAAWLFFWARARQHTTVRSVSRTDTCLHHKITRKKSMLCSCCRPRIACSES</sequence>
<evidence type="ECO:0000313" key="1">
    <source>
        <dbReference type="EMBL" id="KAG2618015.1"/>
    </source>
</evidence>
<proteinExistence type="predicted"/>
<organism evidence="1 2">
    <name type="scientific">Panicum virgatum</name>
    <name type="common">Blackwell switchgrass</name>
    <dbReference type="NCBI Taxonomy" id="38727"/>
    <lineage>
        <taxon>Eukaryota</taxon>
        <taxon>Viridiplantae</taxon>
        <taxon>Streptophyta</taxon>
        <taxon>Embryophyta</taxon>
        <taxon>Tracheophyta</taxon>
        <taxon>Spermatophyta</taxon>
        <taxon>Magnoliopsida</taxon>
        <taxon>Liliopsida</taxon>
        <taxon>Poales</taxon>
        <taxon>Poaceae</taxon>
        <taxon>PACMAD clade</taxon>
        <taxon>Panicoideae</taxon>
        <taxon>Panicodae</taxon>
        <taxon>Paniceae</taxon>
        <taxon>Panicinae</taxon>
        <taxon>Panicum</taxon>
        <taxon>Panicum sect. Hiantes</taxon>
    </lineage>
</organism>
<keyword evidence="2" id="KW-1185">Reference proteome</keyword>
<gene>
    <name evidence="1" type="ORF">PVAP13_3NG258135</name>
</gene>
<protein>
    <submittedName>
        <fullName evidence="1">Uncharacterized protein</fullName>
    </submittedName>
</protein>
<evidence type="ECO:0000313" key="2">
    <source>
        <dbReference type="Proteomes" id="UP000823388"/>
    </source>
</evidence>
<accession>A0A8T0U880</accession>
<name>A0A8T0U880_PANVG</name>
<dbReference type="AlphaFoldDB" id="A0A8T0U880"/>